<comment type="similarity">
    <text evidence="1">Belongs to the helicase family. RecQ subfamily.</text>
</comment>
<feature type="domain" description="Helicase ATP-binding" evidence="7">
    <location>
        <begin position="77"/>
        <end position="262"/>
    </location>
</feature>
<feature type="compositionally biased region" description="Basic and acidic residues" evidence="6">
    <location>
        <begin position="640"/>
        <end position="655"/>
    </location>
</feature>
<dbReference type="Pfam" id="PF00270">
    <property type="entry name" value="DEAD"/>
    <property type="match status" value="1"/>
</dbReference>
<dbReference type="SMART" id="SM00487">
    <property type="entry name" value="DEXDc"/>
    <property type="match status" value="1"/>
</dbReference>
<dbReference type="GO" id="GO:0000724">
    <property type="term" value="P:double-strand break repair via homologous recombination"/>
    <property type="evidence" value="ECO:0007669"/>
    <property type="project" value="TreeGrafter"/>
</dbReference>
<dbReference type="Proteomes" id="UP001221142">
    <property type="component" value="Unassembled WGS sequence"/>
</dbReference>
<evidence type="ECO:0000256" key="2">
    <source>
        <dbReference type="ARBA" id="ARBA00022741"/>
    </source>
</evidence>
<dbReference type="PANTHER" id="PTHR13710">
    <property type="entry name" value="DNA HELICASE RECQ FAMILY MEMBER"/>
    <property type="match status" value="1"/>
</dbReference>
<dbReference type="GO" id="GO:0005694">
    <property type="term" value="C:chromosome"/>
    <property type="evidence" value="ECO:0007669"/>
    <property type="project" value="TreeGrafter"/>
</dbReference>
<accession>A0AAD7B1F2</accession>
<evidence type="ECO:0000256" key="1">
    <source>
        <dbReference type="ARBA" id="ARBA00005446"/>
    </source>
</evidence>
<name>A0AAD7B1F2_9AGAR</name>
<evidence type="ECO:0000256" key="4">
    <source>
        <dbReference type="ARBA" id="ARBA00034617"/>
    </source>
</evidence>
<feature type="compositionally biased region" description="Polar residues" evidence="6">
    <location>
        <begin position="673"/>
        <end position="687"/>
    </location>
</feature>
<feature type="compositionally biased region" description="Pro residues" evidence="6">
    <location>
        <begin position="697"/>
        <end position="720"/>
    </location>
</feature>
<evidence type="ECO:0000256" key="5">
    <source>
        <dbReference type="ARBA" id="ARBA00034808"/>
    </source>
</evidence>
<feature type="domain" description="Helicase C-terminal" evidence="8">
    <location>
        <begin position="290"/>
        <end position="449"/>
    </location>
</feature>
<dbReference type="GO" id="GO:0005737">
    <property type="term" value="C:cytoplasm"/>
    <property type="evidence" value="ECO:0007669"/>
    <property type="project" value="TreeGrafter"/>
</dbReference>
<evidence type="ECO:0000259" key="8">
    <source>
        <dbReference type="PROSITE" id="PS51194"/>
    </source>
</evidence>
<dbReference type="AlphaFoldDB" id="A0AAD7B1F2"/>
<dbReference type="PANTHER" id="PTHR13710:SF120">
    <property type="entry name" value="BIFUNCTIONAL 3'-5' EXONUCLEASE_ATP-DEPENDENT HELICASE WRN"/>
    <property type="match status" value="1"/>
</dbReference>
<dbReference type="EMBL" id="JARKIF010000052">
    <property type="protein sequence ID" value="KAJ7607060.1"/>
    <property type="molecule type" value="Genomic_DNA"/>
</dbReference>
<dbReference type="InterPro" id="IPR011545">
    <property type="entry name" value="DEAD/DEAH_box_helicase_dom"/>
</dbReference>
<dbReference type="GO" id="GO:0016787">
    <property type="term" value="F:hydrolase activity"/>
    <property type="evidence" value="ECO:0007669"/>
    <property type="project" value="UniProtKB-KW"/>
</dbReference>
<dbReference type="GO" id="GO:0005634">
    <property type="term" value="C:nucleus"/>
    <property type="evidence" value="ECO:0007669"/>
    <property type="project" value="TreeGrafter"/>
</dbReference>
<keyword evidence="2" id="KW-0547">Nucleotide-binding</keyword>
<keyword evidence="3" id="KW-0067">ATP-binding</keyword>
<gene>
    <name evidence="9" type="ORF">FB45DRAFT_993987</name>
</gene>
<evidence type="ECO:0000256" key="6">
    <source>
        <dbReference type="SAM" id="MobiDB-lite"/>
    </source>
</evidence>
<evidence type="ECO:0000256" key="3">
    <source>
        <dbReference type="ARBA" id="ARBA00022840"/>
    </source>
</evidence>
<keyword evidence="10" id="KW-1185">Reference proteome</keyword>
<dbReference type="GO" id="GO:0005524">
    <property type="term" value="F:ATP binding"/>
    <property type="evidence" value="ECO:0007669"/>
    <property type="project" value="UniProtKB-KW"/>
</dbReference>
<evidence type="ECO:0000259" key="7">
    <source>
        <dbReference type="PROSITE" id="PS51192"/>
    </source>
</evidence>
<comment type="catalytic activity">
    <reaction evidence="4">
        <text>Couples ATP hydrolysis with the unwinding of duplex DNA by translocating in the 3'-5' direction.</text>
        <dbReference type="EC" id="5.6.2.4"/>
    </reaction>
</comment>
<feature type="region of interest" description="Disordered" evidence="6">
    <location>
        <begin position="629"/>
        <end position="798"/>
    </location>
</feature>
<dbReference type="Gene3D" id="3.40.50.300">
    <property type="entry name" value="P-loop containing nucleotide triphosphate hydrolases"/>
    <property type="match status" value="2"/>
</dbReference>
<dbReference type="PROSITE" id="PS51194">
    <property type="entry name" value="HELICASE_CTER"/>
    <property type="match status" value="1"/>
</dbReference>
<comment type="caution">
    <text evidence="9">The sequence shown here is derived from an EMBL/GenBank/DDBJ whole genome shotgun (WGS) entry which is preliminary data.</text>
</comment>
<dbReference type="InterPro" id="IPR001650">
    <property type="entry name" value="Helicase_C-like"/>
</dbReference>
<dbReference type="InterPro" id="IPR027417">
    <property type="entry name" value="P-loop_NTPase"/>
</dbReference>
<evidence type="ECO:0000313" key="9">
    <source>
        <dbReference type="EMBL" id="KAJ7607060.1"/>
    </source>
</evidence>
<dbReference type="PROSITE" id="PS51192">
    <property type="entry name" value="HELICASE_ATP_BIND_1"/>
    <property type="match status" value="1"/>
</dbReference>
<dbReference type="Pfam" id="PF00271">
    <property type="entry name" value="Helicase_C"/>
    <property type="match status" value="1"/>
</dbReference>
<dbReference type="EC" id="5.6.2.4" evidence="5"/>
<dbReference type="GO" id="GO:0003676">
    <property type="term" value="F:nucleic acid binding"/>
    <property type="evidence" value="ECO:0007669"/>
    <property type="project" value="InterPro"/>
</dbReference>
<reference evidence="9" key="1">
    <citation type="submission" date="2023-03" db="EMBL/GenBank/DDBJ databases">
        <title>Massive genome expansion in bonnet fungi (Mycena s.s.) driven by repeated elements and novel gene families across ecological guilds.</title>
        <authorList>
            <consortium name="Lawrence Berkeley National Laboratory"/>
            <person name="Harder C.B."/>
            <person name="Miyauchi S."/>
            <person name="Viragh M."/>
            <person name="Kuo A."/>
            <person name="Thoen E."/>
            <person name="Andreopoulos B."/>
            <person name="Lu D."/>
            <person name="Skrede I."/>
            <person name="Drula E."/>
            <person name="Henrissat B."/>
            <person name="Morin E."/>
            <person name="Kohler A."/>
            <person name="Barry K."/>
            <person name="LaButti K."/>
            <person name="Morin E."/>
            <person name="Salamov A."/>
            <person name="Lipzen A."/>
            <person name="Mereny Z."/>
            <person name="Hegedus B."/>
            <person name="Baldrian P."/>
            <person name="Stursova M."/>
            <person name="Weitz H."/>
            <person name="Taylor A."/>
            <person name="Grigoriev I.V."/>
            <person name="Nagy L.G."/>
            <person name="Martin F."/>
            <person name="Kauserud H."/>
        </authorList>
    </citation>
    <scope>NUCLEOTIDE SEQUENCE</scope>
    <source>
        <strain evidence="9">9284</strain>
    </source>
</reference>
<proteinExistence type="inferred from homology"/>
<dbReference type="GO" id="GO:0009378">
    <property type="term" value="F:four-way junction helicase activity"/>
    <property type="evidence" value="ECO:0007669"/>
    <property type="project" value="TreeGrafter"/>
</dbReference>
<protein>
    <recommendedName>
        <fullName evidence="5">DNA 3'-5' helicase</fullName>
        <ecNumber evidence="5">5.6.2.4</ecNumber>
    </recommendedName>
</protein>
<organism evidence="9 10">
    <name type="scientific">Roridomyces roridus</name>
    <dbReference type="NCBI Taxonomy" id="1738132"/>
    <lineage>
        <taxon>Eukaryota</taxon>
        <taxon>Fungi</taxon>
        <taxon>Dikarya</taxon>
        <taxon>Basidiomycota</taxon>
        <taxon>Agaricomycotina</taxon>
        <taxon>Agaricomycetes</taxon>
        <taxon>Agaricomycetidae</taxon>
        <taxon>Agaricales</taxon>
        <taxon>Marasmiineae</taxon>
        <taxon>Mycenaceae</taxon>
        <taxon>Roridomyces</taxon>
    </lineage>
</organism>
<feature type="compositionally biased region" description="Polar residues" evidence="6">
    <location>
        <begin position="721"/>
        <end position="731"/>
    </location>
</feature>
<feature type="compositionally biased region" description="Low complexity" evidence="6">
    <location>
        <begin position="734"/>
        <end position="765"/>
    </location>
</feature>
<dbReference type="GO" id="GO:0043138">
    <property type="term" value="F:3'-5' DNA helicase activity"/>
    <property type="evidence" value="ECO:0007669"/>
    <property type="project" value="UniProtKB-EC"/>
</dbReference>
<sequence>MNELKCTADAVTNPKEAVVSNFPLLVCGLHDEEEKVPESRPRGTEFAKDVIEQLAMWVCRQKWGWDAELKPGQVEAIKAQLLGRDVLVHAATGYGKTCIAAGPHTHAKAAGCVTIMVSPLIGLQEEMVETFKTEFKLSAIAVNSSHGGCTPEALDTRQLTDLQEIVKGKYQIILISPELLLSNRFLDVVMRNSAFTRKILSVVIDEAHVVSHWGSQFRKQYGYLGLIRSFIPRGASIVAMSATLSSRVRQDVLDKLYFGGDYLVIDVGNDRPNVSLVVRAIHQPMNSYRDLDFVIPEAAATLVDIPLTWIYADNINTGIEIEDHLTELLPTSLQELGIIRPYNAAYSKEYRAEVMRLVREGSVRILVCTDAAGMGCNIPNIDVVVQWKLPSSTSSFLQRAGRAARRLGRQGLAVLLVEPSAYETDLFVAEPQISNPEKSTKKPTTRTKAQIKAYAASRGVLRGSNERQDALLSKEEPPIDPTSKDEALSALVQTTTCRRALLKKIYNNTNTTSSTGPCCDVCAPELLDRTRPGDFQAPARRSAVTRGIPSVMVQEKLHEWRTKIKKRDFSGAMFSAEGILRRETMIILSSVGPISTRPQLNKVLGDQWKWADRYGDELLAFLKSINMPAYKPKPRKSSTKRKEGGAVEGEKEAAAKRPRTTPVNEGRSRVGVTASSVPSLLPRSTSMPQLPRLPSTPSTPSPATPSKAPQPPYAAVPPAPHQTTPTRQGPWNHSPYGVVYPPSPLSSSSRNPPSSSSQVPSTPTTPMAPPALTPAHNPYMGWLSFNSPVYRPQPPPGQ</sequence>
<keyword evidence="9" id="KW-0378">Hydrolase</keyword>
<dbReference type="InterPro" id="IPR014001">
    <property type="entry name" value="Helicase_ATP-bd"/>
</dbReference>
<dbReference type="SUPFAM" id="SSF52540">
    <property type="entry name" value="P-loop containing nucleoside triphosphate hydrolases"/>
    <property type="match status" value="1"/>
</dbReference>
<evidence type="ECO:0000313" key="10">
    <source>
        <dbReference type="Proteomes" id="UP001221142"/>
    </source>
</evidence>
<dbReference type="SMART" id="SM00490">
    <property type="entry name" value="HELICc"/>
    <property type="match status" value="1"/>
</dbReference>